<comment type="caution">
    <text evidence="1">The sequence shown here is derived from an EMBL/GenBank/DDBJ whole genome shotgun (WGS) entry which is preliminary data.</text>
</comment>
<proteinExistence type="predicted"/>
<organism evidence="1">
    <name type="scientific">marine sediment metagenome</name>
    <dbReference type="NCBI Taxonomy" id="412755"/>
    <lineage>
        <taxon>unclassified sequences</taxon>
        <taxon>metagenomes</taxon>
        <taxon>ecological metagenomes</taxon>
    </lineage>
</organism>
<dbReference type="EMBL" id="BART01002583">
    <property type="protein sequence ID" value="GAG64432.1"/>
    <property type="molecule type" value="Genomic_DNA"/>
</dbReference>
<gene>
    <name evidence="1" type="ORF">S01H4_07776</name>
</gene>
<evidence type="ECO:0000313" key="1">
    <source>
        <dbReference type="EMBL" id="GAG64432.1"/>
    </source>
</evidence>
<dbReference type="AlphaFoldDB" id="X1A2K4"/>
<reference evidence="1" key="1">
    <citation type="journal article" date="2014" name="Front. Microbiol.">
        <title>High frequency of phylogenetically diverse reductive dehalogenase-homologous genes in deep subseafloor sedimentary metagenomes.</title>
        <authorList>
            <person name="Kawai M."/>
            <person name="Futagami T."/>
            <person name="Toyoda A."/>
            <person name="Takaki Y."/>
            <person name="Nishi S."/>
            <person name="Hori S."/>
            <person name="Arai W."/>
            <person name="Tsubouchi T."/>
            <person name="Morono Y."/>
            <person name="Uchiyama I."/>
            <person name="Ito T."/>
            <person name="Fujiyama A."/>
            <person name="Inagaki F."/>
            <person name="Takami H."/>
        </authorList>
    </citation>
    <scope>NUCLEOTIDE SEQUENCE</scope>
    <source>
        <strain evidence="1">Expedition CK06-06</strain>
    </source>
</reference>
<name>X1A2K4_9ZZZZ</name>
<sequence>MIYNGSKLIKKKTEVNAFLTEFKNKASKTGIVLIRRDKNELAKLGLTKLEFDKEILSLTHKNYCRGPEPDKDFPGEIWIFGKNIDYDEYYVKLKISKKNVPCVSPSIPQSILFIIR</sequence>
<protein>
    <submittedName>
        <fullName evidence="1">Uncharacterized protein</fullName>
    </submittedName>
</protein>
<accession>X1A2K4</accession>